<evidence type="ECO:0000313" key="2">
    <source>
        <dbReference type="EMBL" id="EOR96184.1"/>
    </source>
</evidence>
<dbReference type="SUPFAM" id="SSF47413">
    <property type="entry name" value="lambda repressor-like DNA-binding domains"/>
    <property type="match status" value="1"/>
</dbReference>
<name>R9H4V6_9SPHI</name>
<comment type="caution">
    <text evidence="2">The sequence shown here is derived from an EMBL/GenBank/DDBJ whole genome shotgun (WGS) entry which is preliminary data.</text>
</comment>
<dbReference type="AlphaFoldDB" id="R9H4V6"/>
<gene>
    <name evidence="2" type="ORF">ADIARSV_0589</name>
</gene>
<dbReference type="Pfam" id="PF01381">
    <property type="entry name" value="HTH_3"/>
    <property type="match status" value="1"/>
</dbReference>
<accession>R9H4V6</accession>
<dbReference type="SMART" id="SM00530">
    <property type="entry name" value="HTH_XRE"/>
    <property type="match status" value="1"/>
</dbReference>
<dbReference type="EMBL" id="AQPN01000022">
    <property type="protein sequence ID" value="EOR96184.1"/>
    <property type="molecule type" value="Genomic_DNA"/>
</dbReference>
<dbReference type="Proteomes" id="UP000014174">
    <property type="component" value="Unassembled WGS sequence"/>
</dbReference>
<dbReference type="Gene3D" id="1.10.260.40">
    <property type="entry name" value="lambda repressor-like DNA-binding domains"/>
    <property type="match status" value="1"/>
</dbReference>
<evidence type="ECO:0000259" key="1">
    <source>
        <dbReference type="PROSITE" id="PS50943"/>
    </source>
</evidence>
<dbReference type="eggNOG" id="COG5499">
    <property type="taxonomic scope" value="Bacteria"/>
</dbReference>
<evidence type="ECO:0000313" key="3">
    <source>
        <dbReference type="Proteomes" id="UP000014174"/>
    </source>
</evidence>
<reference evidence="2 3" key="1">
    <citation type="journal article" date="2013" name="Genome Announc.">
        <title>Draft Genome Sequence of Arcticibacter svalbardensis Strain MN12-7T, a Member of the Family Sphingobacteriaceae Isolated from an Arctic Soil Sample.</title>
        <authorList>
            <person name="Shivaji S."/>
            <person name="Ara S."/>
            <person name="Prasad S."/>
            <person name="Manasa B.P."/>
            <person name="Begum Z."/>
            <person name="Singh A."/>
            <person name="Kumar Pinnaka A."/>
        </authorList>
    </citation>
    <scope>NUCLEOTIDE SEQUENCE [LARGE SCALE GENOMIC DNA]</scope>
    <source>
        <strain evidence="2 3">MN12-7</strain>
    </source>
</reference>
<organism evidence="2 3">
    <name type="scientific">Arcticibacter svalbardensis MN12-7</name>
    <dbReference type="NCBI Taxonomy" id="1150600"/>
    <lineage>
        <taxon>Bacteria</taxon>
        <taxon>Pseudomonadati</taxon>
        <taxon>Bacteroidota</taxon>
        <taxon>Sphingobacteriia</taxon>
        <taxon>Sphingobacteriales</taxon>
        <taxon>Sphingobacteriaceae</taxon>
        <taxon>Arcticibacter</taxon>
    </lineage>
</organism>
<dbReference type="GO" id="GO:0003677">
    <property type="term" value="F:DNA binding"/>
    <property type="evidence" value="ECO:0007669"/>
    <property type="project" value="InterPro"/>
</dbReference>
<dbReference type="CDD" id="cd00093">
    <property type="entry name" value="HTH_XRE"/>
    <property type="match status" value="1"/>
</dbReference>
<keyword evidence="3" id="KW-1185">Reference proteome</keyword>
<sequence length="127" mass="14712">MAMDYAINSEKHYHETMVQIYDLMNKDEENLTEADVKKLTAMTSAAERFEDEVLELKPTRQPNSLPEVIELFMFENKLSQARLADELGIGKPKLSQILTGKRKPDVPFLKAVYNKLRLDPKFIMDHI</sequence>
<feature type="domain" description="HTH cro/C1-type" evidence="1">
    <location>
        <begin position="75"/>
        <end position="123"/>
    </location>
</feature>
<proteinExistence type="predicted"/>
<dbReference type="InterPro" id="IPR010982">
    <property type="entry name" value="Lambda_DNA-bd_dom_sf"/>
</dbReference>
<protein>
    <submittedName>
        <fullName evidence="2">Helix-turn-helix domain protein</fullName>
    </submittedName>
</protein>
<dbReference type="InterPro" id="IPR001387">
    <property type="entry name" value="Cro/C1-type_HTH"/>
</dbReference>
<dbReference type="STRING" id="1150600.ADIARSV_0589"/>
<dbReference type="PROSITE" id="PS50943">
    <property type="entry name" value="HTH_CROC1"/>
    <property type="match status" value="1"/>
</dbReference>